<dbReference type="PANTHER" id="PTHR47932:SF6">
    <property type="entry name" value="SMALL RIBOSOMAL SUBUNIT PROTEIN MS80 (RPPR6)"/>
    <property type="match status" value="1"/>
</dbReference>
<dbReference type="AlphaFoldDB" id="A0AAP0R828"/>
<dbReference type="GO" id="GO:0003729">
    <property type="term" value="F:mRNA binding"/>
    <property type="evidence" value="ECO:0007669"/>
    <property type="project" value="TreeGrafter"/>
</dbReference>
<dbReference type="PANTHER" id="PTHR47932">
    <property type="entry name" value="ATPASE EXPRESSION PROTEIN 3"/>
    <property type="match status" value="1"/>
</dbReference>
<dbReference type="EMBL" id="JBBPBK010000012">
    <property type="protein sequence ID" value="KAK9273045.1"/>
    <property type="molecule type" value="Genomic_DNA"/>
</dbReference>
<dbReference type="InterPro" id="IPR002885">
    <property type="entry name" value="PPR_rpt"/>
</dbReference>
<feature type="repeat" description="PPR" evidence="2">
    <location>
        <begin position="113"/>
        <end position="147"/>
    </location>
</feature>
<sequence>MQEKGHAPTRALFRAVIHCLCDMDNPENQFLKLLQMQLSHHEPSCQIYNFFIDGAGHAMKPELAREVFEMMGRSGIVPNLSSDILMLQSYLKSGRISDALNFLNDVGKRRAIGRKIYDTMVVGLCKANKPDIALYFLREMRYNQVVPSLECYEVLVQLLCWNKKYDTVVHLIGDMEKVGRHVSSFIGNVLLLHSMKTKELYEAWVRSRDMHDETSFGLMLGQLIHAFSCRTSVNQHIGDLEEEIEQCFPLDIYTYNMLLRLLSISEVDLARDYFYRIHQKGYETNRWSYDILVHGLFKHNRTAEAKIWLEEMFRKGFDPTKRTQLFL</sequence>
<dbReference type="Gene3D" id="1.25.40.10">
    <property type="entry name" value="Tetratricopeptide repeat domain"/>
    <property type="match status" value="3"/>
</dbReference>
<evidence type="ECO:0008006" key="5">
    <source>
        <dbReference type="Google" id="ProtNLM"/>
    </source>
</evidence>
<evidence type="ECO:0000256" key="1">
    <source>
        <dbReference type="ARBA" id="ARBA00022737"/>
    </source>
</evidence>
<keyword evidence="4" id="KW-1185">Reference proteome</keyword>
<name>A0AAP0R828_LIQFO</name>
<feature type="repeat" description="PPR" evidence="2">
    <location>
        <begin position="44"/>
        <end position="78"/>
    </location>
</feature>
<feature type="repeat" description="PPR" evidence="2">
    <location>
        <begin position="285"/>
        <end position="319"/>
    </location>
</feature>
<gene>
    <name evidence="3" type="ORF">L1049_017852</name>
</gene>
<organism evidence="3 4">
    <name type="scientific">Liquidambar formosana</name>
    <name type="common">Formosan gum</name>
    <dbReference type="NCBI Taxonomy" id="63359"/>
    <lineage>
        <taxon>Eukaryota</taxon>
        <taxon>Viridiplantae</taxon>
        <taxon>Streptophyta</taxon>
        <taxon>Embryophyta</taxon>
        <taxon>Tracheophyta</taxon>
        <taxon>Spermatophyta</taxon>
        <taxon>Magnoliopsida</taxon>
        <taxon>eudicotyledons</taxon>
        <taxon>Gunneridae</taxon>
        <taxon>Pentapetalae</taxon>
        <taxon>Saxifragales</taxon>
        <taxon>Altingiaceae</taxon>
        <taxon>Liquidambar</taxon>
    </lineage>
</organism>
<proteinExistence type="predicted"/>
<accession>A0AAP0R828</accession>
<dbReference type="PROSITE" id="PS51375">
    <property type="entry name" value="PPR"/>
    <property type="match status" value="3"/>
</dbReference>
<dbReference type="Proteomes" id="UP001415857">
    <property type="component" value="Unassembled WGS sequence"/>
</dbReference>
<evidence type="ECO:0000256" key="2">
    <source>
        <dbReference type="PROSITE-ProRule" id="PRU00708"/>
    </source>
</evidence>
<evidence type="ECO:0000313" key="3">
    <source>
        <dbReference type="EMBL" id="KAK9273045.1"/>
    </source>
</evidence>
<dbReference type="Pfam" id="PF01535">
    <property type="entry name" value="PPR"/>
    <property type="match status" value="3"/>
</dbReference>
<reference evidence="3 4" key="1">
    <citation type="journal article" date="2024" name="Plant J.">
        <title>Genome sequences and population genomics reveal climatic adaptation and genomic divergence between two closely related sweetgum species.</title>
        <authorList>
            <person name="Xu W.Q."/>
            <person name="Ren C.Q."/>
            <person name="Zhang X.Y."/>
            <person name="Comes H.P."/>
            <person name="Liu X.H."/>
            <person name="Li Y.G."/>
            <person name="Kettle C.J."/>
            <person name="Jalonen R."/>
            <person name="Gaisberger H."/>
            <person name="Ma Y.Z."/>
            <person name="Qiu Y.X."/>
        </authorList>
    </citation>
    <scope>NUCLEOTIDE SEQUENCE [LARGE SCALE GENOMIC DNA]</scope>
    <source>
        <strain evidence="3">Hangzhou</strain>
    </source>
</reference>
<dbReference type="InterPro" id="IPR011990">
    <property type="entry name" value="TPR-like_helical_dom_sf"/>
</dbReference>
<comment type="caution">
    <text evidence="3">The sequence shown here is derived from an EMBL/GenBank/DDBJ whole genome shotgun (WGS) entry which is preliminary data.</text>
</comment>
<protein>
    <recommendedName>
        <fullName evidence="5">Pentatricopeptide repeat-containing protein</fullName>
    </recommendedName>
</protein>
<keyword evidence="1" id="KW-0677">Repeat</keyword>
<evidence type="ECO:0000313" key="4">
    <source>
        <dbReference type="Proteomes" id="UP001415857"/>
    </source>
</evidence>
<dbReference type="NCBIfam" id="TIGR00756">
    <property type="entry name" value="PPR"/>
    <property type="match status" value="3"/>
</dbReference>